<evidence type="ECO:0000313" key="2">
    <source>
        <dbReference type="Proteomes" id="UP001642464"/>
    </source>
</evidence>
<accession>A0ABP0R8A1</accession>
<keyword evidence="2" id="KW-1185">Reference proteome</keyword>
<evidence type="ECO:0000313" key="1">
    <source>
        <dbReference type="EMBL" id="CAK9096365.1"/>
    </source>
</evidence>
<reference evidence="1 2" key="1">
    <citation type="submission" date="2024-02" db="EMBL/GenBank/DDBJ databases">
        <authorList>
            <person name="Chen Y."/>
            <person name="Shah S."/>
            <person name="Dougan E. K."/>
            <person name="Thang M."/>
            <person name="Chan C."/>
        </authorList>
    </citation>
    <scope>NUCLEOTIDE SEQUENCE [LARGE SCALE GENOMIC DNA]</scope>
</reference>
<name>A0ABP0R8A1_9DINO</name>
<organism evidence="1 2">
    <name type="scientific">Durusdinium trenchii</name>
    <dbReference type="NCBI Taxonomy" id="1381693"/>
    <lineage>
        <taxon>Eukaryota</taxon>
        <taxon>Sar</taxon>
        <taxon>Alveolata</taxon>
        <taxon>Dinophyceae</taxon>
        <taxon>Suessiales</taxon>
        <taxon>Symbiodiniaceae</taxon>
        <taxon>Durusdinium</taxon>
    </lineage>
</organism>
<sequence>MRKRMGELGLIAMVQGPGAHLKIPPKGLCGGVVKPEDFTYFHEMVMQEEHLNFKVSMFEKNDMDHVGGELGAVPDANKSLHLSFLSAKLGSMVTKMDTEFEVPGTWLMLGGSEAAAAYLTSKTVDEGIGASLLSTSCSDVQEQEAEKICAKHLQKEGHHAEIFTDCVFDVCHGGGEQDAQSAAAFISA</sequence>
<dbReference type="EMBL" id="CAXAMM010040940">
    <property type="protein sequence ID" value="CAK9096365.1"/>
    <property type="molecule type" value="Genomic_DNA"/>
</dbReference>
<protein>
    <submittedName>
        <fullName evidence="1">Uncharacterized protein</fullName>
    </submittedName>
</protein>
<proteinExistence type="predicted"/>
<dbReference type="Proteomes" id="UP001642464">
    <property type="component" value="Unassembled WGS sequence"/>
</dbReference>
<comment type="caution">
    <text evidence="1">The sequence shown here is derived from an EMBL/GenBank/DDBJ whole genome shotgun (WGS) entry which is preliminary data.</text>
</comment>
<gene>
    <name evidence="1" type="ORF">SCF082_LOCUS45244</name>
</gene>